<gene>
    <name evidence="1" type="ORF">KI387_013661</name>
</gene>
<dbReference type="OMA" id="WIGSLRC"/>
<dbReference type="InterPro" id="IPR015813">
    <property type="entry name" value="Pyrv/PenolPyrv_kinase-like_dom"/>
</dbReference>
<dbReference type="CDD" id="cd00377">
    <property type="entry name" value="ICL_PEPM"/>
    <property type="match status" value="1"/>
</dbReference>
<dbReference type="SUPFAM" id="SSF51621">
    <property type="entry name" value="Phosphoenolpyruvate/pyruvate domain"/>
    <property type="match status" value="1"/>
</dbReference>
<comment type="caution">
    <text evidence="1">The sequence shown here is derived from an EMBL/GenBank/DDBJ whole genome shotgun (WGS) entry which is preliminary data.</text>
</comment>
<organism evidence="1 2">
    <name type="scientific">Taxus chinensis</name>
    <name type="common">Chinese yew</name>
    <name type="synonym">Taxus wallichiana var. chinensis</name>
    <dbReference type="NCBI Taxonomy" id="29808"/>
    <lineage>
        <taxon>Eukaryota</taxon>
        <taxon>Viridiplantae</taxon>
        <taxon>Streptophyta</taxon>
        <taxon>Embryophyta</taxon>
        <taxon>Tracheophyta</taxon>
        <taxon>Spermatophyta</taxon>
        <taxon>Pinopsida</taxon>
        <taxon>Pinidae</taxon>
        <taxon>Conifers II</taxon>
        <taxon>Cupressales</taxon>
        <taxon>Taxaceae</taxon>
        <taxon>Taxus</taxon>
    </lineage>
</organism>
<dbReference type="Proteomes" id="UP000824469">
    <property type="component" value="Unassembled WGS sequence"/>
</dbReference>
<dbReference type="EMBL" id="JAHRHJ020000009">
    <property type="protein sequence ID" value="KAH9302078.1"/>
    <property type="molecule type" value="Genomic_DNA"/>
</dbReference>
<evidence type="ECO:0000313" key="2">
    <source>
        <dbReference type="Proteomes" id="UP000824469"/>
    </source>
</evidence>
<feature type="non-terminal residue" evidence="1">
    <location>
        <position position="130"/>
    </location>
</feature>
<sequence length="130" mass="13463">GVPVTALAADSSDGFAQEVPAKAMRRILEIPGVHQGPACFDALSAKLVEQAGFRFCFMSGFSVSAARLALPDVGLISYGEMVDQGSQITRAVSIPVIGDGDTGYGNALNVKRTVKGYIGAGFAGILLEDQ</sequence>
<dbReference type="Pfam" id="PF13714">
    <property type="entry name" value="PEP_mutase"/>
    <property type="match status" value="1"/>
</dbReference>
<name>A0AA38FGU1_TAXCH</name>
<dbReference type="AlphaFoldDB" id="A0AA38FGU1"/>
<dbReference type="Gene3D" id="3.20.20.60">
    <property type="entry name" value="Phosphoenolpyruvate-binding domains"/>
    <property type="match status" value="1"/>
</dbReference>
<proteinExistence type="predicted"/>
<dbReference type="GO" id="GO:0003824">
    <property type="term" value="F:catalytic activity"/>
    <property type="evidence" value="ECO:0007669"/>
    <property type="project" value="InterPro"/>
</dbReference>
<evidence type="ECO:0000313" key="1">
    <source>
        <dbReference type="EMBL" id="KAH9302078.1"/>
    </source>
</evidence>
<evidence type="ECO:0008006" key="3">
    <source>
        <dbReference type="Google" id="ProtNLM"/>
    </source>
</evidence>
<dbReference type="InterPro" id="IPR040442">
    <property type="entry name" value="Pyrv_kinase-like_dom_sf"/>
</dbReference>
<protein>
    <recommendedName>
        <fullName evidence="3">Isocitrate lyase</fullName>
    </recommendedName>
</protein>
<keyword evidence="2" id="KW-1185">Reference proteome</keyword>
<dbReference type="PANTHER" id="PTHR42905:SF2">
    <property type="entry name" value="PHOSPHOENOLPYRUVATE CARBOXYLASE FAMILY PROTEIN"/>
    <property type="match status" value="1"/>
</dbReference>
<feature type="non-terminal residue" evidence="1">
    <location>
        <position position="1"/>
    </location>
</feature>
<dbReference type="PANTHER" id="PTHR42905">
    <property type="entry name" value="PHOSPHOENOLPYRUVATE CARBOXYLASE"/>
    <property type="match status" value="1"/>
</dbReference>
<accession>A0AA38FGU1</accession>
<reference evidence="1 2" key="1">
    <citation type="journal article" date="2021" name="Nat. Plants">
        <title>The Taxus genome provides insights into paclitaxel biosynthesis.</title>
        <authorList>
            <person name="Xiong X."/>
            <person name="Gou J."/>
            <person name="Liao Q."/>
            <person name="Li Y."/>
            <person name="Zhou Q."/>
            <person name="Bi G."/>
            <person name="Li C."/>
            <person name="Du R."/>
            <person name="Wang X."/>
            <person name="Sun T."/>
            <person name="Guo L."/>
            <person name="Liang H."/>
            <person name="Lu P."/>
            <person name="Wu Y."/>
            <person name="Zhang Z."/>
            <person name="Ro D.K."/>
            <person name="Shang Y."/>
            <person name="Huang S."/>
            <person name="Yan J."/>
        </authorList>
    </citation>
    <scope>NUCLEOTIDE SEQUENCE [LARGE SCALE GENOMIC DNA]</scope>
    <source>
        <strain evidence="1">Ta-2019</strain>
    </source>
</reference>
<dbReference type="InterPro" id="IPR039556">
    <property type="entry name" value="ICL/PEPM"/>
</dbReference>